<dbReference type="InterPro" id="IPR018170">
    <property type="entry name" value="Aldo/ket_reductase_CS"/>
</dbReference>
<dbReference type="PRINTS" id="PR00069">
    <property type="entry name" value="ALDKETRDTASE"/>
</dbReference>
<evidence type="ECO:0000256" key="1">
    <source>
        <dbReference type="ARBA" id="ARBA00007905"/>
    </source>
</evidence>
<dbReference type="GeneID" id="63789061"/>
<evidence type="ECO:0000313" key="8">
    <source>
        <dbReference type="EMBL" id="ORY79831.1"/>
    </source>
</evidence>
<feature type="binding site" evidence="5">
    <location>
        <position position="120"/>
    </location>
    <ligand>
        <name>substrate</name>
    </ligand>
</feature>
<feature type="site" description="Lowers pKa of active site Tyr" evidence="6">
    <location>
        <position position="84"/>
    </location>
</feature>
<proteinExistence type="inferred from homology"/>
<dbReference type="Proteomes" id="UP000193685">
    <property type="component" value="Unassembled WGS sequence"/>
</dbReference>
<dbReference type="PROSITE" id="PS00063">
    <property type="entry name" value="ALDOKETO_REDUCTASE_3"/>
    <property type="match status" value="1"/>
</dbReference>
<name>A0A1Y2F7I7_PROLT</name>
<dbReference type="InterPro" id="IPR036812">
    <property type="entry name" value="NAD(P)_OxRdtase_dom_sf"/>
</dbReference>
<protein>
    <submittedName>
        <fullName evidence="8">NADP-dependent oxidoreductase domain-containing protein</fullName>
    </submittedName>
</protein>
<keyword evidence="3" id="KW-0560">Oxidoreductase</keyword>
<dbReference type="OrthoDB" id="416253at2759"/>
<feature type="active site" description="Proton donor" evidence="4">
    <location>
        <position position="55"/>
    </location>
</feature>
<dbReference type="SUPFAM" id="SSF51430">
    <property type="entry name" value="NAD(P)-linked oxidoreductase"/>
    <property type="match status" value="1"/>
</dbReference>
<evidence type="ECO:0000256" key="6">
    <source>
        <dbReference type="PIRSR" id="PIRSR000097-3"/>
    </source>
</evidence>
<dbReference type="AlphaFoldDB" id="A0A1Y2F7I7"/>
<evidence type="ECO:0000256" key="5">
    <source>
        <dbReference type="PIRSR" id="PIRSR000097-2"/>
    </source>
</evidence>
<dbReference type="OMA" id="CHIEEMR"/>
<dbReference type="STRING" id="56484.A0A1Y2F7I7"/>
<keyword evidence="9" id="KW-1185">Reference proteome</keyword>
<evidence type="ECO:0000256" key="4">
    <source>
        <dbReference type="PIRSR" id="PIRSR000097-1"/>
    </source>
</evidence>
<accession>A0A1Y2F7I7</accession>
<dbReference type="Gene3D" id="3.20.20.100">
    <property type="entry name" value="NADP-dependent oxidoreductase domain"/>
    <property type="match status" value="1"/>
</dbReference>
<evidence type="ECO:0000259" key="7">
    <source>
        <dbReference type="Pfam" id="PF00248"/>
    </source>
</evidence>
<dbReference type="CDD" id="cd19071">
    <property type="entry name" value="AKR_AKR1-5-like"/>
    <property type="match status" value="1"/>
</dbReference>
<evidence type="ECO:0000313" key="9">
    <source>
        <dbReference type="Proteomes" id="UP000193685"/>
    </source>
</evidence>
<dbReference type="GO" id="GO:0016616">
    <property type="term" value="F:oxidoreductase activity, acting on the CH-OH group of donors, NAD or NADP as acceptor"/>
    <property type="evidence" value="ECO:0007669"/>
    <property type="project" value="UniProtKB-ARBA"/>
</dbReference>
<dbReference type="InterPro" id="IPR023210">
    <property type="entry name" value="NADP_OxRdtase_dom"/>
</dbReference>
<dbReference type="PANTHER" id="PTHR43827">
    <property type="entry name" value="2,5-DIKETO-D-GLUCONIC ACID REDUCTASE"/>
    <property type="match status" value="1"/>
</dbReference>
<evidence type="ECO:0000256" key="2">
    <source>
        <dbReference type="ARBA" id="ARBA00022857"/>
    </source>
</evidence>
<comment type="similarity">
    <text evidence="1">Belongs to the aldo/keto reductase family.</text>
</comment>
<dbReference type="PIRSF" id="PIRSF000097">
    <property type="entry name" value="AKR"/>
    <property type="match status" value="1"/>
</dbReference>
<evidence type="ECO:0000256" key="3">
    <source>
        <dbReference type="ARBA" id="ARBA00023002"/>
    </source>
</evidence>
<keyword evidence="2" id="KW-0521">NADP</keyword>
<dbReference type="PANTHER" id="PTHR43827:SF3">
    <property type="entry name" value="NADP-DEPENDENT OXIDOREDUCTASE DOMAIN-CONTAINING PROTEIN"/>
    <property type="match status" value="1"/>
</dbReference>
<feature type="domain" description="NADP-dependent oxidoreductase" evidence="7">
    <location>
        <begin position="23"/>
        <end position="210"/>
    </location>
</feature>
<organism evidence="8 9">
    <name type="scientific">Protomyces lactucae-debilis</name>
    <dbReference type="NCBI Taxonomy" id="2754530"/>
    <lineage>
        <taxon>Eukaryota</taxon>
        <taxon>Fungi</taxon>
        <taxon>Dikarya</taxon>
        <taxon>Ascomycota</taxon>
        <taxon>Taphrinomycotina</taxon>
        <taxon>Taphrinomycetes</taxon>
        <taxon>Taphrinales</taxon>
        <taxon>Protomycetaceae</taxon>
        <taxon>Protomyces</taxon>
    </lineage>
</organism>
<gene>
    <name evidence="8" type="ORF">BCR37DRAFT_75763</name>
</gene>
<dbReference type="Pfam" id="PF00248">
    <property type="entry name" value="Aldo_ket_red"/>
    <property type="match status" value="1"/>
</dbReference>
<dbReference type="InterPro" id="IPR020471">
    <property type="entry name" value="AKR"/>
</dbReference>
<dbReference type="RefSeq" id="XP_040723965.1">
    <property type="nucleotide sequence ID" value="XM_040872462.1"/>
</dbReference>
<comment type="caution">
    <text evidence="8">The sequence shown here is derived from an EMBL/GenBank/DDBJ whole genome shotgun (WGS) entry which is preliminary data.</text>
</comment>
<sequence length="275" mass="30400">MASLKTALKHAQKPSTTIPTVAFGTYKVTDKNSTAGVIRSALACGYRHFDSAQFYHNEELIASSIAAGIKQLGIERSEVYYTTKIWPDDHTPASQLNQAIQTSIDRATPSLGYIDLILCHWPHKDAEVRKSSWQVLSELVTAKGSKVRDVGVSNYSIDQIKELQDVEGAVQPVLNQIEVHPWSYKKQKALIEWCLEQQIAVEAWAPLGQGNSDVALSEIAKRLNKDEKAVLVKWSVLKGLIPLPKSTNEGRMKSNIELDFDLSDADVATLDGLSK</sequence>
<reference evidence="8 9" key="1">
    <citation type="submission" date="2016-07" db="EMBL/GenBank/DDBJ databases">
        <title>Pervasive Adenine N6-methylation of Active Genes in Fungi.</title>
        <authorList>
            <consortium name="DOE Joint Genome Institute"/>
            <person name="Mondo S.J."/>
            <person name="Dannebaum R.O."/>
            <person name="Kuo R.C."/>
            <person name="Labutti K."/>
            <person name="Haridas S."/>
            <person name="Kuo A."/>
            <person name="Salamov A."/>
            <person name="Ahrendt S.R."/>
            <person name="Lipzen A."/>
            <person name="Sullivan W."/>
            <person name="Andreopoulos W.B."/>
            <person name="Clum A."/>
            <person name="Lindquist E."/>
            <person name="Daum C."/>
            <person name="Ramamoorthy G.K."/>
            <person name="Gryganskyi A."/>
            <person name="Culley D."/>
            <person name="Magnuson J.K."/>
            <person name="James T.Y."/>
            <person name="O'Malley M.A."/>
            <person name="Stajich J.E."/>
            <person name="Spatafora J.W."/>
            <person name="Visel A."/>
            <person name="Grigoriev I.V."/>
        </authorList>
    </citation>
    <scope>NUCLEOTIDE SEQUENCE [LARGE SCALE GENOMIC DNA]</scope>
    <source>
        <strain evidence="8 9">12-1054</strain>
    </source>
</reference>
<dbReference type="EMBL" id="MCFI01000014">
    <property type="protein sequence ID" value="ORY79831.1"/>
    <property type="molecule type" value="Genomic_DNA"/>
</dbReference>